<feature type="chain" id="PRO_5038512281" description="Secreted protein" evidence="1">
    <location>
        <begin position="27"/>
        <end position="180"/>
    </location>
</feature>
<comment type="caution">
    <text evidence="2">The sequence shown here is derived from an EMBL/GenBank/DDBJ whole genome shotgun (WGS) entry which is preliminary data.</text>
</comment>
<dbReference type="EMBL" id="BMMN01000001">
    <property type="protein sequence ID" value="GGO01963.1"/>
    <property type="molecule type" value="Genomic_DNA"/>
</dbReference>
<sequence length="180" mass="19904">MRRSITLGLAAATAVAALGLPALATAASAAPASAASAAAASHHDDWDYDGWWGTYWSSNHLAKAKGYVDVNYDDEESNRVHVTGKLYDNDHRTYSHGGKCAYIKFRVSSWDDDEDDWASSVKSYKYCGAGGYKQINFWRYDVAQVQAKVCQIGLHSNYPVNCGSWRDVYNAYEDDFGYDA</sequence>
<reference evidence="2" key="1">
    <citation type="journal article" date="2014" name="Int. J. Syst. Evol. Microbiol.">
        <title>Complete genome sequence of Corynebacterium casei LMG S-19264T (=DSM 44701T), isolated from a smear-ripened cheese.</title>
        <authorList>
            <consortium name="US DOE Joint Genome Institute (JGI-PGF)"/>
            <person name="Walter F."/>
            <person name="Albersmeier A."/>
            <person name="Kalinowski J."/>
            <person name="Ruckert C."/>
        </authorList>
    </citation>
    <scope>NUCLEOTIDE SEQUENCE</scope>
    <source>
        <strain evidence="2">CGMCC 4.7138</strain>
    </source>
</reference>
<dbReference type="RefSeq" id="WP_167748369.1">
    <property type="nucleotide sequence ID" value="NZ_BMMN01000001.1"/>
</dbReference>
<evidence type="ECO:0000313" key="2">
    <source>
        <dbReference type="EMBL" id="GGO01963.1"/>
    </source>
</evidence>
<accession>A0A8H9LEI0</accession>
<organism evidence="2 3">
    <name type="scientific">Microbispora bryophytorum</name>
    <dbReference type="NCBI Taxonomy" id="1460882"/>
    <lineage>
        <taxon>Bacteria</taxon>
        <taxon>Bacillati</taxon>
        <taxon>Actinomycetota</taxon>
        <taxon>Actinomycetes</taxon>
        <taxon>Streptosporangiales</taxon>
        <taxon>Streptosporangiaceae</taxon>
        <taxon>Microbispora</taxon>
    </lineage>
</organism>
<proteinExistence type="predicted"/>
<name>A0A8H9LEI0_9ACTN</name>
<evidence type="ECO:0000256" key="1">
    <source>
        <dbReference type="SAM" id="SignalP"/>
    </source>
</evidence>
<reference evidence="2" key="2">
    <citation type="submission" date="2020-09" db="EMBL/GenBank/DDBJ databases">
        <authorList>
            <person name="Sun Q."/>
            <person name="Zhou Y."/>
        </authorList>
    </citation>
    <scope>NUCLEOTIDE SEQUENCE</scope>
    <source>
        <strain evidence="2">CGMCC 4.7138</strain>
    </source>
</reference>
<gene>
    <name evidence="2" type="ORF">GCM10011574_10340</name>
</gene>
<feature type="signal peptide" evidence="1">
    <location>
        <begin position="1"/>
        <end position="26"/>
    </location>
</feature>
<dbReference type="Proteomes" id="UP000653480">
    <property type="component" value="Unassembled WGS sequence"/>
</dbReference>
<evidence type="ECO:0000313" key="3">
    <source>
        <dbReference type="Proteomes" id="UP000653480"/>
    </source>
</evidence>
<keyword evidence="1" id="KW-0732">Signal</keyword>
<keyword evidence="3" id="KW-1185">Reference proteome</keyword>
<evidence type="ECO:0008006" key="4">
    <source>
        <dbReference type="Google" id="ProtNLM"/>
    </source>
</evidence>
<protein>
    <recommendedName>
        <fullName evidence="4">Secreted protein</fullName>
    </recommendedName>
</protein>
<dbReference type="AlphaFoldDB" id="A0A8H9LEI0"/>